<evidence type="ECO:0000313" key="1">
    <source>
        <dbReference type="EMBL" id="CDW88122.1"/>
    </source>
</evidence>
<accession>A0A078B4H4</accession>
<sequence>MIQESIAEEEAEQQWRLLPLPDKLQPEMSINSLQFSPNGNLYITAYAVLGEDESDLKYYEVHYYNFTTKIWKQLETQFGINEIAFTNLPGSDEYNMLLFDISDYVHQASHRDFTKLNKVKQIVISPSGTYHILRSEINSDSDELLDKLKLHLEQQGISYR</sequence>
<proteinExistence type="predicted"/>
<protein>
    <submittedName>
        <fullName evidence="1">Uncharacterized protein</fullName>
    </submittedName>
</protein>
<organism evidence="1 2">
    <name type="scientific">Stylonychia lemnae</name>
    <name type="common">Ciliate</name>
    <dbReference type="NCBI Taxonomy" id="5949"/>
    <lineage>
        <taxon>Eukaryota</taxon>
        <taxon>Sar</taxon>
        <taxon>Alveolata</taxon>
        <taxon>Ciliophora</taxon>
        <taxon>Intramacronucleata</taxon>
        <taxon>Spirotrichea</taxon>
        <taxon>Stichotrichia</taxon>
        <taxon>Sporadotrichida</taxon>
        <taxon>Oxytrichidae</taxon>
        <taxon>Stylonychinae</taxon>
        <taxon>Stylonychia</taxon>
    </lineage>
</organism>
<name>A0A078B4H4_STYLE</name>
<evidence type="ECO:0000313" key="2">
    <source>
        <dbReference type="Proteomes" id="UP000039865"/>
    </source>
</evidence>
<reference evidence="1 2" key="1">
    <citation type="submission" date="2014-06" db="EMBL/GenBank/DDBJ databases">
        <authorList>
            <person name="Swart Estienne"/>
        </authorList>
    </citation>
    <scope>NUCLEOTIDE SEQUENCE [LARGE SCALE GENOMIC DNA]</scope>
    <source>
        <strain evidence="1 2">130c</strain>
    </source>
</reference>
<dbReference type="AlphaFoldDB" id="A0A078B4H4"/>
<dbReference type="Proteomes" id="UP000039865">
    <property type="component" value="Unassembled WGS sequence"/>
</dbReference>
<dbReference type="InParanoid" id="A0A078B4H4"/>
<dbReference type="SUPFAM" id="SSF101898">
    <property type="entry name" value="NHL repeat"/>
    <property type="match status" value="1"/>
</dbReference>
<keyword evidence="2" id="KW-1185">Reference proteome</keyword>
<dbReference type="EMBL" id="CCKQ01016241">
    <property type="protein sequence ID" value="CDW88122.1"/>
    <property type="molecule type" value="Genomic_DNA"/>
</dbReference>
<gene>
    <name evidence="1" type="primary">Contig8299.g8853</name>
    <name evidence="1" type="ORF">STYLEM_17238</name>
</gene>